<gene>
    <name evidence="6" type="ORF">EI42_03652</name>
</gene>
<dbReference type="PROSITE" id="PS50011">
    <property type="entry name" value="PROTEIN_KINASE_DOM"/>
    <property type="match status" value="1"/>
</dbReference>
<feature type="repeat" description="WD" evidence="3">
    <location>
        <begin position="495"/>
        <end position="526"/>
    </location>
</feature>
<evidence type="ECO:0000313" key="7">
    <source>
        <dbReference type="Proteomes" id="UP000248806"/>
    </source>
</evidence>
<keyword evidence="7" id="KW-1185">Reference proteome</keyword>
<dbReference type="InterPro" id="IPR015943">
    <property type="entry name" value="WD40/YVTN_repeat-like_dom_sf"/>
</dbReference>
<name>A0A326U3T9_THEHA</name>
<dbReference type="InterPro" id="IPR000719">
    <property type="entry name" value="Prot_kinase_dom"/>
</dbReference>
<keyword evidence="2" id="KW-0677">Repeat</keyword>
<dbReference type="Proteomes" id="UP000248806">
    <property type="component" value="Unassembled WGS sequence"/>
</dbReference>
<dbReference type="GO" id="GO:0005524">
    <property type="term" value="F:ATP binding"/>
    <property type="evidence" value="ECO:0007669"/>
    <property type="project" value="InterPro"/>
</dbReference>
<evidence type="ECO:0000256" key="2">
    <source>
        <dbReference type="ARBA" id="ARBA00022737"/>
    </source>
</evidence>
<dbReference type="Pfam" id="PF00400">
    <property type="entry name" value="WD40"/>
    <property type="match status" value="5"/>
</dbReference>
<evidence type="ECO:0000256" key="4">
    <source>
        <dbReference type="SAM" id="MobiDB-lite"/>
    </source>
</evidence>
<evidence type="ECO:0000259" key="5">
    <source>
        <dbReference type="PROSITE" id="PS50011"/>
    </source>
</evidence>
<evidence type="ECO:0000256" key="1">
    <source>
        <dbReference type="ARBA" id="ARBA00022574"/>
    </source>
</evidence>
<protein>
    <submittedName>
        <fullName evidence="6">WD domain G-beta repeat uncharacterized protein</fullName>
    </submittedName>
</protein>
<dbReference type="SMART" id="SM00320">
    <property type="entry name" value="WD40"/>
    <property type="match status" value="6"/>
</dbReference>
<dbReference type="CDD" id="cd00200">
    <property type="entry name" value="WD40"/>
    <property type="match status" value="1"/>
</dbReference>
<feature type="domain" description="Protein kinase" evidence="5">
    <location>
        <begin position="38"/>
        <end position="356"/>
    </location>
</feature>
<dbReference type="EMBL" id="QKUF01000013">
    <property type="protein sequence ID" value="PZW27089.1"/>
    <property type="molecule type" value="Genomic_DNA"/>
</dbReference>
<sequence>MSNCLNPHGSHPVSGEGILLCPHPLCGFLVEGAIVGRWRVVRFLRRNTTASLYLAVPHEGDGMSRTRSPVVVRILHHFVPGAQSLLKPLLSLRHPHIHPLLHAEWLESHALIALVSTFEEGGSLARYLQTTSSLSAATIVTIIRQIAEALQFAHDHTFVHGRLKPENCLLVAPGLLQVSDFYYSVLVGTARAMSGPFDSLQNGMSPAEDQVALAMVARLMLCKFLVVLAERAGQAVAPHWLDPKSIAPLLPFANPLDQTLLRAMSRQVNEQFPDVRQFAQTFAAACEQVIPYITRNMERKHSSSQPLPPRSRSLPGEVSRFLNSGEFSPRQQEFSPRQQEFSPRSRSLPGEFSPRLREVSPLPREFSPREWPNGRPSSRSGEFPAISAQKQNLVPGNAVILCRMPGHIAPISAVSWAPDGLHLASADHDGNVWLWLVQHRVGTPLGTFAGHEKRVHSLSWSPDGSLLASSSIDASICLWQRTDGENAQLSKLRTMHGHHSDIYVVAWSPDGQLLASGGKDRTVRLWGRDGKPLHHWKVPGKSGVRALCWSPSLRLIATASDRMISLWQAEQGTSLHQWEAHTDEVHTLRWSPDGRFLASSGGRKDARVCLWNPQNGQLLAAFTGFAREVVELFWSPDSSWLGTISADHFLRFWQVQPLPGKQVGQPFALESMPLAASATRGGVVAVGMEKLSILVLQSV</sequence>
<dbReference type="AlphaFoldDB" id="A0A326U3T9"/>
<dbReference type="Gene3D" id="1.10.510.10">
    <property type="entry name" value="Transferase(Phosphotransferase) domain 1"/>
    <property type="match status" value="1"/>
</dbReference>
<evidence type="ECO:0000313" key="6">
    <source>
        <dbReference type="EMBL" id="PZW27089.1"/>
    </source>
</evidence>
<feature type="repeat" description="WD" evidence="3">
    <location>
        <begin position="404"/>
        <end position="435"/>
    </location>
</feature>
<organism evidence="6 7">
    <name type="scientific">Thermosporothrix hazakensis</name>
    <dbReference type="NCBI Taxonomy" id="644383"/>
    <lineage>
        <taxon>Bacteria</taxon>
        <taxon>Bacillati</taxon>
        <taxon>Chloroflexota</taxon>
        <taxon>Ktedonobacteria</taxon>
        <taxon>Ktedonobacterales</taxon>
        <taxon>Thermosporotrichaceae</taxon>
        <taxon>Thermosporothrix</taxon>
    </lineage>
</organism>
<dbReference type="SMART" id="SM00220">
    <property type="entry name" value="S_TKc"/>
    <property type="match status" value="1"/>
</dbReference>
<evidence type="ECO:0000256" key="3">
    <source>
        <dbReference type="PROSITE-ProRule" id="PRU00221"/>
    </source>
</evidence>
<feature type="repeat" description="WD" evidence="3">
    <location>
        <begin position="448"/>
        <end position="489"/>
    </location>
</feature>
<dbReference type="Gene3D" id="2.130.10.10">
    <property type="entry name" value="YVTN repeat-like/Quinoprotein amine dehydrogenase"/>
    <property type="match status" value="2"/>
</dbReference>
<dbReference type="PANTHER" id="PTHR19848">
    <property type="entry name" value="WD40 REPEAT PROTEIN"/>
    <property type="match status" value="1"/>
</dbReference>
<reference evidence="6 7" key="1">
    <citation type="submission" date="2018-06" db="EMBL/GenBank/DDBJ databases">
        <title>Genomic Encyclopedia of Archaeal and Bacterial Type Strains, Phase II (KMG-II): from individual species to whole genera.</title>
        <authorList>
            <person name="Goeker M."/>
        </authorList>
    </citation>
    <scope>NUCLEOTIDE SEQUENCE [LARGE SCALE GENOMIC DNA]</scope>
    <source>
        <strain evidence="6 7">ATCC BAA-1881</strain>
    </source>
</reference>
<dbReference type="GO" id="GO:0004672">
    <property type="term" value="F:protein kinase activity"/>
    <property type="evidence" value="ECO:0007669"/>
    <property type="project" value="InterPro"/>
</dbReference>
<comment type="caution">
    <text evidence="6">The sequence shown here is derived from an EMBL/GenBank/DDBJ whole genome shotgun (WGS) entry which is preliminary data.</text>
</comment>
<dbReference type="InterPro" id="IPR011009">
    <property type="entry name" value="Kinase-like_dom_sf"/>
</dbReference>
<dbReference type="SUPFAM" id="SSF56112">
    <property type="entry name" value="Protein kinase-like (PK-like)"/>
    <property type="match status" value="1"/>
</dbReference>
<feature type="compositionally biased region" description="Polar residues" evidence="4">
    <location>
        <begin position="321"/>
        <end position="345"/>
    </location>
</feature>
<proteinExistence type="predicted"/>
<dbReference type="PROSITE" id="PS50294">
    <property type="entry name" value="WD_REPEATS_REGION"/>
    <property type="match status" value="3"/>
</dbReference>
<dbReference type="InterPro" id="IPR036322">
    <property type="entry name" value="WD40_repeat_dom_sf"/>
</dbReference>
<dbReference type="RefSeq" id="WP_170142726.1">
    <property type="nucleotide sequence ID" value="NZ_BIFX01000002.1"/>
</dbReference>
<dbReference type="Pfam" id="PF00069">
    <property type="entry name" value="Pkinase"/>
    <property type="match status" value="1"/>
</dbReference>
<feature type="region of interest" description="Disordered" evidence="4">
    <location>
        <begin position="298"/>
        <end position="382"/>
    </location>
</feature>
<feature type="repeat" description="WD" evidence="3">
    <location>
        <begin position="622"/>
        <end position="656"/>
    </location>
</feature>
<accession>A0A326U3T9</accession>
<keyword evidence="1 3" id="KW-0853">WD repeat</keyword>
<dbReference type="PANTHER" id="PTHR19848:SF8">
    <property type="entry name" value="F-BOX AND WD REPEAT DOMAIN CONTAINING 7"/>
    <property type="match status" value="1"/>
</dbReference>
<dbReference type="PROSITE" id="PS50082">
    <property type="entry name" value="WD_REPEATS_2"/>
    <property type="match status" value="4"/>
</dbReference>
<dbReference type="InterPro" id="IPR001680">
    <property type="entry name" value="WD40_rpt"/>
</dbReference>
<dbReference type="SUPFAM" id="SSF50978">
    <property type="entry name" value="WD40 repeat-like"/>
    <property type="match status" value="1"/>
</dbReference>